<protein>
    <submittedName>
        <fullName evidence="6">Sugar ABC transporter permease</fullName>
    </submittedName>
</protein>
<reference evidence="6 7" key="2">
    <citation type="submission" date="2019-04" db="EMBL/GenBank/DDBJ databases">
        <authorList>
            <consortium name="GenomeTrakr network: Whole genome sequencing for foodborne pathogen traceback"/>
        </authorList>
    </citation>
    <scope>NUCLEOTIDE SEQUENCE [LARGE SCALE GENOMIC DNA]</scope>
    <source>
        <strain evidence="6 7">CFSAN072502</strain>
    </source>
</reference>
<dbReference type="Proteomes" id="UP000531172">
    <property type="component" value="Unassembled WGS sequence"/>
</dbReference>
<evidence type="ECO:0000313" key="5">
    <source>
        <dbReference type="EMBL" id="EAG4184216.1"/>
    </source>
</evidence>
<dbReference type="EMBL" id="AABBWO010000003">
    <property type="protein sequence ID" value="EAG4184216.1"/>
    <property type="molecule type" value="Genomic_DNA"/>
</dbReference>
<accession>A0A823J551</accession>
<evidence type="ECO:0000256" key="3">
    <source>
        <dbReference type="ARBA" id="ARBA00022989"/>
    </source>
</evidence>
<gene>
    <name evidence="5" type="ORF">CAC64_07805</name>
    <name evidence="6" type="ORF">CW895_09270</name>
</gene>
<name>A0A823J551_LISMN</name>
<dbReference type="InterPro" id="IPR035906">
    <property type="entry name" value="MetI-like_sf"/>
</dbReference>
<sequence>MKWLFYPSYGLIKYFWYCRVNWLTAPQTVSIIVITIEWKSASFVRLVFLGGLQNISPSYYEAAN</sequence>
<proteinExistence type="predicted"/>
<keyword evidence="3" id="KW-1133">Transmembrane helix</keyword>
<evidence type="ECO:0000313" key="7">
    <source>
        <dbReference type="Proteomes" id="UP000524387"/>
    </source>
</evidence>
<keyword evidence="4" id="KW-0472">Membrane</keyword>
<dbReference type="Gene3D" id="1.10.3720.10">
    <property type="entry name" value="MetI-like"/>
    <property type="match status" value="1"/>
</dbReference>
<evidence type="ECO:0000256" key="1">
    <source>
        <dbReference type="ARBA" id="ARBA00004141"/>
    </source>
</evidence>
<organism evidence="6 7">
    <name type="scientific">Listeria monocytogenes</name>
    <dbReference type="NCBI Taxonomy" id="1639"/>
    <lineage>
        <taxon>Bacteria</taxon>
        <taxon>Bacillati</taxon>
        <taxon>Bacillota</taxon>
        <taxon>Bacilli</taxon>
        <taxon>Bacillales</taxon>
        <taxon>Listeriaceae</taxon>
        <taxon>Listeria</taxon>
    </lineage>
</organism>
<dbReference type="SUPFAM" id="SSF161098">
    <property type="entry name" value="MetI-like"/>
    <property type="match status" value="1"/>
</dbReference>
<comment type="caution">
    <text evidence="6">The sequence shown here is derived from an EMBL/GenBank/DDBJ whole genome shotgun (WGS) entry which is preliminary data.</text>
</comment>
<comment type="subcellular location">
    <subcellularLocation>
        <location evidence="1">Membrane</location>
        <topology evidence="1">Multi-pass membrane protein</topology>
    </subcellularLocation>
</comment>
<dbReference type="EMBL" id="AABEKN010000003">
    <property type="protein sequence ID" value="EAG9353996.1"/>
    <property type="molecule type" value="Genomic_DNA"/>
</dbReference>
<evidence type="ECO:0000256" key="2">
    <source>
        <dbReference type="ARBA" id="ARBA00022692"/>
    </source>
</evidence>
<dbReference type="AlphaFoldDB" id="A0A823J551"/>
<evidence type="ECO:0000313" key="8">
    <source>
        <dbReference type="Proteomes" id="UP000531172"/>
    </source>
</evidence>
<dbReference type="GO" id="GO:0016020">
    <property type="term" value="C:membrane"/>
    <property type="evidence" value="ECO:0007669"/>
    <property type="project" value="UniProtKB-SubCell"/>
</dbReference>
<dbReference type="Proteomes" id="UP000524387">
    <property type="component" value="Unassembled WGS sequence"/>
</dbReference>
<evidence type="ECO:0000313" key="6">
    <source>
        <dbReference type="EMBL" id="EAG9353996.1"/>
    </source>
</evidence>
<reference evidence="5 8" key="1">
    <citation type="submission" date="2018-06" db="EMBL/GenBank/DDBJ databases">
        <authorList>
            <consortium name="PulseNet: The National Subtyping Network for Foodborne Disease Surveillance"/>
            <person name="Tarr C.L."/>
            <person name="Trees E."/>
            <person name="Katz L.S."/>
            <person name="Carleton-Romer H.A."/>
            <person name="Stroika S."/>
            <person name="Kucerova Z."/>
            <person name="Roache K.F."/>
            <person name="Sabol A.L."/>
            <person name="Besser J."/>
            <person name="Gerner-Smidt P."/>
        </authorList>
    </citation>
    <scope>NUCLEOTIDE SEQUENCE [LARGE SCALE GENOMIC DNA]</scope>
    <source>
        <strain evidence="5 8">PNUSAL003001</strain>
    </source>
</reference>
<keyword evidence="2" id="KW-0812">Transmembrane</keyword>
<evidence type="ECO:0000256" key="4">
    <source>
        <dbReference type="ARBA" id="ARBA00023136"/>
    </source>
</evidence>